<evidence type="ECO:0000256" key="1">
    <source>
        <dbReference type="SAM" id="SignalP"/>
    </source>
</evidence>
<protein>
    <submittedName>
        <fullName evidence="2">DUF3575 domain-containing protein</fullName>
    </submittedName>
</protein>
<comment type="caution">
    <text evidence="2">The sequence shown here is derived from an EMBL/GenBank/DDBJ whole genome shotgun (WGS) entry which is preliminary data.</text>
</comment>
<keyword evidence="1" id="KW-0732">Signal</keyword>
<dbReference type="Proteomes" id="UP001155483">
    <property type="component" value="Unassembled WGS sequence"/>
</dbReference>
<dbReference type="EMBL" id="JAOTIF010000018">
    <property type="protein sequence ID" value="MCU7551189.1"/>
    <property type="molecule type" value="Genomic_DNA"/>
</dbReference>
<evidence type="ECO:0000313" key="2">
    <source>
        <dbReference type="EMBL" id="MCU7551189.1"/>
    </source>
</evidence>
<keyword evidence="3" id="KW-1185">Reference proteome</keyword>
<accession>A0A9X2XPL3</accession>
<dbReference type="RefSeq" id="WP_279298628.1">
    <property type="nucleotide sequence ID" value="NZ_JAOTIF010000018.1"/>
</dbReference>
<dbReference type="AlphaFoldDB" id="A0A9X2XPL3"/>
<feature type="chain" id="PRO_5040942209" evidence="1">
    <location>
        <begin position="21"/>
        <end position="201"/>
    </location>
</feature>
<proteinExistence type="predicted"/>
<reference evidence="2" key="2">
    <citation type="submission" date="2023-04" db="EMBL/GenBank/DDBJ databases">
        <title>Paracnuella aquatica gen. nov., sp. nov., a member of the family Chitinophagaceae isolated from a hot spring.</title>
        <authorList>
            <person name="Wang C."/>
        </authorList>
    </citation>
    <scope>NUCLEOTIDE SEQUENCE</scope>
    <source>
        <strain evidence="2">LB-8</strain>
    </source>
</reference>
<gene>
    <name evidence="2" type="ORF">OCK74_18860</name>
</gene>
<sequence length="201" mass="22639">MNARLICFCVLLISSFQSFSQENQSTEVTNVTKANFLSPGVSVERKVGKLQTISLQAYMSTSAYFFYSSSLGTDAGISFDPALSAQYRYYYNAAKRQEKGKRTEMNSMNYVGAVWETLFSKDAVTDSGIEQENRRPVNSIGIVWGLQRNYQKRFSLDLNLGAGYMFAKETEFDEGRYITSTKSMITPLGQLSLGFWLNKGK</sequence>
<feature type="signal peptide" evidence="1">
    <location>
        <begin position="1"/>
        <end position="20"/>
    </location>
</feature>
<reference evidence="2" key="1">
    <citation type="submission" date="2022-09" db="EMBL/GenBank/DDBJ databases">
        <authorList>
            <person name="Yuan C."/>
            <person name="Ke Z."/>
        </authorList>
    </citation>
    <scope>NUCLEOTIDE SEQUENCE</scope>
    <source>
        <strain evidence="2">LB-8</strain>
    </source>
</reference>
<organism evidence="2 3">
    <name type="scientific">Paraflavisolibacter caeni</name>
    <dbReference type="NCBI Taxonomy" id="2982496"/>
    <lineage>
        <taxon>Bacteria</taxon>
        <taxon>Pseudomonadati</taxon>
        <taxon>Bacteroidota</taxon>
        <taxon>Chitinophagia</taxon>
        <taxon>Chitinophagales</taxon>
        <taxon>Chitinophagaceae</taxon>
        <taxon>Paraflavisolibacter</taxon>
    </lineage>
</organism>
<name>A0A9X2XPL3_9BACT</name>
<evidence type="ECO:0000313" key="3">
    <source>
        <dbReference type="Proteomes" id="UP001155483"/>
    </source>
</evidence>